<evidence type="ECO:0000256" key="5">
    <source>
        <dbReference type="ARBA" id="ARBA00022553"/>
    </source>
</evidence>
<feature type="region of interest" description="Disordered" evidence="11">
    <location>
        <begin position="193"/>
        <end position="233"/>
    </location>
</feature>
<gene>
    <name evidence="13" type="ORF">LOD99_8862</name>
</gene>
<comment type="similarity">
    <text evidence="2 8">Belongs to the OSBP family.</text>
</comment>
<sequence length="867" mass="99080">MTEKSMPSLPTMTISRPREESDVTTLAPPAALQGGLFKKRKLPSKGWIKRYFSLQDGILKYAVNYSHSAKLKYHGIYDLGRSTIVFYSQAKRFDIDSDNGVCHIKCKNSKEYEEWSLALRKHRMYKLGSVWGREDFMDENHKKALRARSSSMQNHALANWIVNTDYFVQDFKTTLDEAKSQLNQIMKSNSIMSLPTDSTASTPLANESKNTYPRSSKKSSAKNKNRRSVSPSRTLPVITNLDAVIIDKGGYRNSVPTDFDSKAPFDVTSLTSSLTCSDTILHAGNDTTPAVDSVCSKLSELIHMLERQQQELKIALQQESEKYTQQRVVITNLKLSLNEALTQNTEYREKLNKIKGIVNSDSDTQFVEEQPENDSNTLPMIEEIQEWSNTQTCPLYEQKESTPSPLELSRQTSAISSSIFFDAFEDNNSSIPYYDADHGQLSSDEVDEFVGDSDNENSDTELVSTPTASSASREGNFNDDIVHSKAIGVKKRGMLPAPRPDIGGLSLWSILRKNIGKDLSRISMPVALNEPLSALQRLSEELEYSELIDKACQCEDAYDRMLYIAAFALSPYSTSYYRAGQKVFNPVLGETYELIDEEHNFKFIAEQVSHHPPVSACHAESPNFMFWEDARLKYKFWGQSMELYPTGRINLLLSEKSEHYTWSKVTTCVHNLLNFQSRWIENYGDMLVTCTSTGVTCNICLSKSSYFSNKKYDIKGNVISGEGEKVRHLFGMLKEGIYSGTENGEHVCLWRPNLMPPNSETYYGFSKFAMELNYLPEEMKEYLPLSDSRFRTDQRLLEDGYLPQAEEDKLRIEQIQRDVRAKREEVGEEWLPNFFEKQEHNDLWIYRQNYFSAREAKFADIQIPKLW</sequence>
<dbReference type="Gene3D" id="2.30.29.30">
    <property type="entry name" value="Pleckstrin-homology domain (PH domain)/Phosphotyrosine-binding domain (PTB)"/>
    <property type="match status" value="1"/>
</dbReference>
<accession>A0AAV7JEZ5</accession>
<feature type="compositionally biased region" description="Acidic residues" evidence="11">
    <location>
        <begin position="450"/>
        <end position="459"/>
    </location>
</feature>
<evidence type="ECO:0000256" key="4">
    <source>
        <dbReference type="ARBA" id="ARBA00022490"/>
    </source>
</evidence>
<proteinExistence type="inferred from homology"/>
<dbReference type="InterPro" id="IPR037239">
    <property type="entry name" value="OSBP_sf"/>
</dbReference>
<organism evidence="13 14">
    <name type="scientific">Oopsacas minuta</name>
    <dbReference type="NCBI Taxonomy" id="111878"/>
    <lineage>
        <taxon>Eukaryota</taxon>
        <taxon>Metazoa</taxon>
        <taxon>Porifera</taxon>
        <taxon>Hexactinellida</taxon>
        <taxon>Hexasterophora</taxon>
        <taxon>Lyssacinosida</taxon>
        <taxon>Leucopsacidae</taxon>
        <taxon>Oopsacas</taxon>
    </lineage>
</organism>
<dbReference type="InterPro" id="IPR041680">
    <property type="entry name" value="PH_8"/>
</dbReference>
<keyword evidence="10" id="KW-0175">Coiled coil</keyword>
<keyword evidence="3 9" id="KW-0813">Transport</keyword>
<dbReference type="Gene3D" id="3.30.70.3490">
    <property type="match status" value="1"/>
</dbReference>
<evidence type="ECO:0000256" key="3">
    <source>
        <dbReference type="ARBA" id="ARBA00022448"/>
    </source>
</evidence>
<dbReference type="Proteomes" id="UP001165289">
    <property type="component" value="Unassembled WGS sequence"/>
</dbReference>
<evidence type="ECO:0000256" key="7">
    <source>
        <dbReference type="ARBA" id="ARBA00023121"/>
    </source>
</evidence>
<keyword evidence="7" id="KW-0446">Lipid-binding</keyword>
<dbReference type="GO" id="GO:0015485">
    <property type="term" value="F:cholesterol binding"/>
    <property type="evidence" value="ECO:0007669"/>
    <property type="project" value="TreeGrafter"/>
</dbReference>
<feature type="region of interest" description="Disordered" evidence="11">
    <location>
        <begin position="450"/>
        <end position="475"/>
    </location>
</feature>
<dbReference type="PROSITE" id="PS50003">
    <property type="entry name" value="PH_DOMAIN"/>
    <property type="match status" value="1"/>
</dbReference>
<dbReference type="InterPro" id="IPR011993">
    <property type="entry name" value="PH-like_dom_sf"/>
</dbReference>
<dbReference type="GO" id="GO:0005886">
    <property type="term" value="C:plasma membrane"/>
    <property type="evidence" value="ECO:0007669"/>
    <property type="project" value="TreeGrafter"/>
</dbReference>
<dbReference type="EMBL" id="JAKMXF010000345">
    <property type="protein sequence ID" value="KAI6647126.1"/>
    <property type="molecule type" value="Genomic_DNA"/>
</dbReference>
<evidence type="ECO:0000313" key="14">
    <source>
        <dbReference type="Proteomes" id="UP001165289"/>
    </source>
</evidence>
<dbReference type="PANTHER" id="PTHR10972:SF203">
    <property type="entry name" value="OXYSTEROL-BINDING PROTEIN HOMOLOG 3"/>
    <property type="match status" value="1"/>
</dbReference>
<keyword evidence="5" id="KW-0597">Phosphoprotein</keyword>
<dbReference type="FunFam" id="2.40.160.120:FF:000001">
    <property type="entry name" value="Oxysterol-binding protein"/>
    <property type="match status" value="1"/>
</dbReference>
<keyword evidence="4" id="KW-0963">Cytoplasm</keyword>
<dbReference type="GO" id="GO:0097038">
    <property type="term" value="C:perinuclear endoplasmic reticulum"/>
    <property type="evidence" value="ECO:0007669"/>
    <property type="project" value="TreeGrafter"/>
</dbReference>
<feature type="compositionally biased region" description="Polar residues" evidence="11">
    <location>
        <begin position="460"/>
        <end position="475"/>
    </location>
</feature>
<feature type="domain" description="PH" evidence="12">
    <location>
        <begin position="29"/>
        <end position="124"/>
    </location>
</feature>
<feature type="compositionally biased region" description="Basic residues" evidence="11">
    <location>
        <begin position="215"/>
        <end position="227"/>
    </location>
</feature>
<dbReference type="PROSITE" id="PS01013">
    <property type="entry name" value="OSBP"/>
    <property type="match status" value="1"/>
</dbReference>
<dbReference type="AlphaFoldDB" id="A0AAV7JEZ5"/>
<dbReference type="InterPro" id="IPR018494">
    <property type="entry name" value="Oxysterol-bd_CS"/>
</dbReference>
<dbReference type="SUPFAM" id="SSF144000">
    <property type="entry name" value="Oxysterol-binding protein-like"/>
    <property type="match status" value="1"/>
</dbReference>
<reference evidence="13 14" key="1">
    <citation type="journal article" date="2023" name="BMC Biol.">
        <title>The compact genome of the sponge Oopsacas minuta (Hexactinellida) is lacking key metazoan core genes.</title>
        <authorList>
            <person name="Santini S."/>
            <person name="Schenkelaars Q."/>
            <person name="Jourda C."/>
            <person name="Duchesne M."/>
            <person name="Belahbib H."/>
            <person name="Rocher C."/>
            <person name="Selva M."/>
            <person name="Riesgo A."/>
            <person name="Vervoort M."/>
            <person name="Leys S.P."/>
            <person name="Kodjabachian L."/>
            <person name="Le Bivic A."/>
            <person name="Borchiellini C."/>
            <person name="Claverie J.M."/>
            <person name="Renard E."/>
        </authorList>
    </citation>
    <scope>NUCLEOTIDE SEQUENCE [LARGE SCALE GENOMIC DNA]</scope>
    <source>
        <strain evidence="13">SPO-2</strain>
    </source>
</reference>
<dbReference type="GO" id="GO:0005829">
    <property type="term" value="C:cytosol"/>
    <property type="evidence" value="ECO:0007669"/>
    <property type="project" value="TreeGrafter"/>
</dbReference>
<evidence type="ECO:0000256" key="11">
    <source>
        <dbReference type="SAM" id="MobiDB-lite"/>
    </source>
</evidence>
<evidence type="ECO:0000256" key="9">
    <source>
        <dbReference type="RuleBase" id="RU003845"/>
    </source>
</evidence>
<evidence type="ECO:0000256" key="6">
    <source>
        <dbReference type="ARBA" id="ARBA00023055"/>
    </source>
</evidence>
<keyword evidence="6 9" id="KW-0445">Lipid transport</keyword>
<dbReference type="Gene3D" id="2.40.160.120">
    <property type="match status" value="1"/>
</dbReference>
<dbReference type="GO" id="GO:0120009">
    <property type="term" value="P:intermembrane lipid transfer"/>
    <property type="evidence" value="ECO:0007669"/>
    <property type="project" value="UniProtKB-ARBA"/>
</dbReference>
<protein>
    <recommendedName>
        <fullName evidence="9">Oxysterol-binding protein</fullName>
    </recommendedName>
</protein>
<evidence type="ECO:0000259" key="12">
    <source>
        <dbReference type="PROSITE" id="PS50003"/>
    </source>
</evidence>
<comment type="caution">
    <text evidence="13">The sequence shown here is derived from an EMBL/GenBank/DDBJ whole genome shotgun (WGS) entry which is preliminary data.</text>
</comment>
<dbReference type="Pfam" id="PF15409">
    <property type="entry name" value="PH_8"/>
    <property type="match status" value="1"/>
</dbReference>
<feature type="coiled-coil region" evidence="10">
    <location>
        <begin position="298"/>
        <end position="350"/>
    </location>
</feature>
<keyword evidence="14" id="KW-1185">Reference proteome</keyword>
<dbReference type="PANTHER" id="PTHR10972">
    <property type="entry name" value="OXYSTEROL-BINDING PROTEIN-RELATED"/>
    <property type="match status" value="1"/>
</dbReference>
<dbReference type="SUPFAM" id="SSF50729">
    <property type="entry name" value="PH domain-like"/>
    <property type="match status" value="1"/>
</dbReference>
<evidence type="ECO:0000256" key="8">
    <source>
        <dbReference type="RuleBase" id="RU003844"/>
    </source>
</evidence>
<dbReference type="InterPro" id="IPR001849">
    <property type="entry name" value="PH_domain"/>
</dbReference>
<feature type="compositionally biased region" description="Polar residues" evidence="11">
    <location>
        <begin position="193"/>
        <end position="213"/>
    </location>
</feature>
<evidence type="ECO:0000256" key="1">
    <source>
        <dbReference type="ARBA" id="ARBA00004496"/>
    </source>
</evidence>
<dbReference type="SMART" id="SM00233">
    <property type="entry name" value="PH"/>
    <property type="match status" value="1"/>
</dbReference>
<comment type="subcellular location">
    <subcellularLocation>
        <location evidence="1">Cytoplasm</location>
    </subcellularLocation>
</comment>
<dbReference type="InterPro" id="IPR000648">
    <property type="entry name" value="Oxysterol-bd"/>
</dbReference>
<dbReference type="Pfam" id="PF01237">
    <property type="entry name" value="Oxysterol_BP"/>
    <property type="match status" value="1"/>
</dbReference>
<evidence type="ECO:0000256" key="10">
    <source>
        <dbReference type="SAM" id="Coils"/>
    </source>
</evidence>
<name>A0AAV7JEZ5_9METZ</name>
<feature type="region of interest" description="Disordered" evidence="11">
    <location>
        <begin position="1"/>
        <end position="20"/>
    </location>
</feature>
<evidence type="ECO:0000256" key="2">
    <source>
        <dbReference type="ARBA" id="ARBA00008842"/>
    </source>
</evidence>
<evidence type="ECO:0000313" key="13">
    <source>
        <dbReference type="EMBL" id="KAI6647126.1"/>
    </source>
</evidence>